<organism evidence="1 2">
    <name type="scientific">Methanolapillus millepedarum</name>
    <dbReference type="NCBI Taxonomy" id="3028296"/>
    <lineage>
        <taxon>Archaea</taxon>
        <taxon>Methanobacteriati</taxon>
        <taxon>Methanobacteriota</taxon>
        <taxon>Stenosarchaea group</taxon>
        <taxon>Methanomicrobia</taxon>
        <taxon>Methanosarcinales</taxon>
        <taxon>Methanosarcinaceae</taxon>
        <taxon>Methanolapillus</taxon>
    </lineage>
</organism>
<accession>A0AA96V366</accession>
<evidence type="ECO:0000313" key="2">
    <source>
        <dbReference type="Proteomes" id="UP001303587"/>
    </source>
</evidence>
<protein>
    <recommendedName>
        <fullName evidence="3">Tetratricopeptide repeat protein</fullName>
    </recommendedName>
</protein>
<dbReference type="InterPro" id="IPR011990">
    <property type="entry name" value="TPR-like_helical_dom_sf"/>
</dbReference>
<reference evidence="1 2" key="1">
    <citation type="submission" date="2023-07" db="EMBL/GenBank/DDBJ databases">
        <title>Closed genoem sequence of Methanosarcinaceae archaeon Ac7.</title>
        <authorList>
            <person name="Poehlein A."/>
            <person name="Protasov E."/>
            <person name="Platt K."/>
            <person name="Reeh H."/>
            <person name="Daniel R."/>
            <person name="Brune A."/>
        </authorList>
    </citation>
    <scope>NUCLEOTIDE SEQUENCE [LARGE SCALE GENOMIC DNA]</scope>
    <source>
        <strain evidence="1 2">Ac7</strain>
    </source>
</reference>
<name>A0AA96V366_9EURY</name>
<dbReference type="Proteomes" id="UP001303587">
    <property type="component" value="Chromosome"/>
</dbReference>
<keyword evidence="2" id="KW-1185">Reference proteome</keyword>
<proteinExistence type="predicted"/>
<dbReference type="Gene3D" id="1.25.40.10">
    <property type="entry name" value="Tetratricopeptide repeat domain"/>
    <property type="match status" value="1"/>
</dbReference>
<dbReference type="EMBL" id="CP131060">
    <property type="protein sequence ID" value="WNY25677.1"/>
    <property type="molecule type" value="Genomic_DNA"/>
</dbReference>
<evidence type="ECO:0000313" key="1">
    <source>
        <dbReference type="EMBL" id="WNY25677.1"/>
    </source>
</evidence>
<evidence type="ECO:0008006" key="3">
    <source>
        <dbReference type="Google" id="ProtNLM"/>
    </source>
</evidence>
<gene>
    <name evidence="1" type="ORF">MsAc7_12340</name>
</gene>
<dbReference type="SUPFAM" id="SSF48452">
    <property type="entry name" value="TPR-like"/>
    <property type="match status" value="1"/>
</dbReference>
<sequence>MIILFRNPNQPTDSFSKPDTDSVDYKRRFNTGFQLLSHSEFADAFLIFSNISEKTEDVAALFNLALCEKNAGDDQKAILTLEKALNLAKKIQSPEIDAAFSSAVLSKNYAALSQKEKESAAYLSPMPQEYPRLFSKSAKEKITRVLIDVCLKCELWDKIIILSASLQGKGYINVEKALETAKQKK</sequence>
<dbReference type="AlphaFoldDB" id="A0AA96V366"/>